<feature type="region of interest" description="Disordered" evidence="1">
    <location>
        <begin position="353"/>
        <end position="386"/>
    </location>
</feature>
<evidence type="ECO:0000313" key="5">
    <source>
        <dbReference type="EMBL" id="SDN26635.1"/>
    </source>
</evidence>
<accession>A0A5E9FXD0</accession>
<feature type="region of interest" description="Disordered" evidence="1">
    <location>
        <begin position="1"/>
        <end position="21"/>
    </location>
</feature>
<dbReference type="Pfam" id="PF25583">
    <property type="entry name" value="WCX"/>
    <property type="match status" value="1"/>
</dbReference>
<evidence type="ECO:0000313" key="6">
    <source>
        <dbReference type="Proteomes" id="UP000199639"/>
    </source>
</evidence>
<dbReference type="Pfam" id="PF19187">
    <property type="entry name" value="HTH_PafC"/>
    <property type="match status" value="1"/>
</dbReference>
<dbReference type="PROSITE" id="PS52050">
    <property type="entry name" value="WYL"/>
    <property type="match status" value="2"/>
</dbReference>
<organism evidence="5 6">
    <name type="scientific">Cryobacterium flavum</name>
    <dbReference type="NCBI Taxonomy" id="1424659"/>
    <lineage>
        <taxon>Bacteria</taxon>
        <taxon>Bacillati</taxon>
        <taxon>Actinomycetota</taxon>
        <taxon>Actinomycetes</taxon>
        <taxon>Micrococcales</taxon>
        <taxon>Microbacteriaceae</taxon>
        <taxon>Cryobacterium</taxon>
    </lineage>
</organism>
<dbReference type="GO" id="GO:0003677">
    <property type="term" value="F:DNA binding"/>
    <property type="evidence" value="ECO:0007669"/>
    <property type="project" value="UniProtKB-KW"/>
</dbReference>
<evidence type="ECO:0000259" key="2">
    <source>
        <dbReference type="Pfam" id="PF13280"/>
    </source>
</evidence>
<gene>
    <name evidence="5" type="ORF">SAMN05216368_104324</name>
</gene>
<dbReference type="STRING" id="1424659.SAMN05216368_104324"/>
<dbReference type="PANTHER" id="PTHR34580">
    <property type="match status" value="1"/>
</dbReference>
<dbReference type="RefSeq" id="WP_338061549.1">
    <property type="nucleotide sequence ID" value="NZ_FNIB01000004.1"/>
</dbReference>
<keyword evidence="5" id="KW-0238">DNA-binding</keyword>
<feature type="domain" description="PafC HTH" evidence="3">
    <location>
        <begin position="392"/>
        <end position="514"/>
    </location>
</feature>
<dbReference type="InterPro" id="IPR043839">
    <property type="entry name" value="PafC_HTH"/>
</dbReference>
<dbReference type="EMBL" id="FNIB01000004">
    <property type="protein sequence ID" value="SDN26635.1"/>
    <property type="molecule type" value="Genomic_DNA"/>
</dbReference>
<feature type="domain" description="WYL" evidence="2">
    <location>
        <begin position="536"/>
        <end position="600"/>
    </location>
</feature>
<sequence>MTSTPLHPDSTEGTGPKPSAITAPERLFSLVLALVATDSGLTKADILQNVQGYRQRYVPAGSNESLERQFERDKDDLRELGIPLETIEPPDDPGSNHFLRYRIPKGLYDLPADVTFTPSEVSLLKLAGTVWREGSLSGESRRALMKLNSLGIEPSEPVLGYAPLLRTRDASFEPLSKALDRAQVVVFLYLKPGETTPARRVVAPRALVQHEGRWHLYATDEAVHAPRTFLLSRIVGAVAVVSTAAAVANATPGPVIDCATDSARALAELEALWAGNIARIAVVPGSDAAVRLGARQAAQHPVPPGQQSAGVERLLHFTDLNILADELAGFGPEVVVESPLALRTAVENRLLAVRDAHAGPRPAGSSGSTPRRRTQSLRARSGAASQPRVAGDQLTLLLSLVPYLIDQGRVSVTEVAKHFDLSAERVRGLVSLIALSGIPGETRQYLHGDLFDILWDEFETNDRIVLTHQVAIDDSPRFSAREAAALIAGLQYLSALPDNADTDAIASLMAKLTRSASAPPTQVAVAQRDAGTTRDIVQTALSTQMQVEFDYLNARGGQEHRLVDPLRIESVDNDWYLRGWCHLREAVRTFRLDRMSEPRVTDVPRSTHPTDLVLPDTLFQASTTDVDVRLELPTTALPLLADYRPERAEPVGSGERTRTTLRVAHSHALKRLVTGLAGIVTVLEPAESRQAVADWAAAGFAQYAADRQRPTEEE</sequence>
<dbReference type="InterPro" id="IPR051534">
    <property type="entry name" value="CBASS_pafABC_assoc_protein"/>
</dbReference>
<proteinExistence type="predicted"/>
<dbReference type="Proteomes" id="UP000199639">
    <property type="component" value="Unassembled WGS sequence"/>
</dbReference>
<dbReference type="Pfam" id="PF13280">
    <property type="entry name" value="WYL"/>
    <property type="match status" value="2"/>
</dbReference>
<protein>
    <submittedName>
        <fullName evidence="5">Predicted DNA-binding transcriptional regulator YafY, contains an HTH and WYL domains</fullName>
    </submittedName>
</protein>
<evidence type="ECO:0000259" key="4">
    <source>
        <dbReference type="Pfam" id="PF25583"/>
    </source>
</evidence>
<feature type="domain" description="WCX" evidence="4">
    <location>
        <begin position="625"/>
        <end position="698"/>
    </location>
</feature>
<feature type="domain" description="WYL" evidence="2">
    <location>
        <begin position="172"/>
        <end position="236"/>
    </location>
</feature>
<dbReference type="AlphaFoldDB" id="A0A5E9FXD0"/>
<dbReference type="PANTHER" id="PTHR34580:SF1">
    <property type="entry name" value="PROTEIN PAFC"/>
    <property type="match status" value="1"/>
</dbReference>
<dbReference type="InterPro" id="IPR057727">
    <property type="entry name" value="WCX_dom"/>
</dbReference>
<evidence type="ECO:0000259" key="3">
    <source>
        <dbReference type="Pfam" id="PF19187"/>
    </source>
</evidence>
<evidence type="ECO:0000256" key="1">
    <source>
        <dbReference type="SAM" id="MobiDB-lite"/>
    </source>
</evidence>
<dbReference type="InterPro" id="IPR026881">
    <property type="entry name" value="WYL_dom"/>
</dbReference>
<name>A0A5E9FXD0_9MICO</name>
<reference evidence="5 6" key="1">
    <citation type="submission" date="2016-10" db="EMBL/GenBank/DDBJ databases">
        <authorList>
            <person name="Varghese N."/>
            <person name="Submissions S."/>
        </authorList>
    </citation>
    <scope>NUCLEOTIDE SEQUENCE [LARGE SCALE GENOMIC DNA]</scope>
    <source>
        <strain evidence="5 6">CGMCC 1.11215</strain>
    </source>
</reference>